<feature type="compositionally biased region" description="Basic and acidic residues" evidence="1">
    <location>
        <begin position="99"/>
        <end position="109"/>
    </location>
</feature>
<evidence type="ECO:0000313" key="2">
    <source>
        <dbReference type="Proteomes" id="UP000887565"/>
    </source>
</evidence>
<dbReference type="AlphaFoldDB" id="A0A915IBW8"/>
<dbReference type="SUPFAM" id="SSF143990">
    <property type="entry name" value="YbiA-like"/>
    <property type="match status" value="1"/>
</dbReference>
<sequence length="109" mass="12935">MYLPVVLPDKKIQLQTISSALQHDQRPIFYRDTTGILSHFHPSSIKFYGKIYSNTEQLYQAAKKADFFNNHHRCEKHALEHRGSKYEMQSLDESVTSQENRKKYTWDSR</sequence>
<proteinExistence type="predicted"/>
<dbReference type="WBParaSite" id="nRc.2.0.1.t11278-RA">
    <property type="protein sequence ID" value="nRc.2.0.1.t11278-RA"/>
    <property type="gene ID" value="nRc.2.0.1.g11278"/>
</dbReference>
<accession>A0A915IBW8</accession>
<name>A0A915IBW8_ROMCU</name>
<organism evidence="2 3">
    <name type="scientific">Romanomermis culicivorax</name>
    <name type="common">Nematode worm</name>
    <dbReference type="NCBI Taxonomy" id="13658"/>
    <lineage>
        <taxon>Eukaryota</taxon>
        <taxon>Metazoa</taxon>
        <taxon>Ecdysozoa</taxon>
        <taxon>Nematoda</taxon>
        <taxon>Enoplea</taxon>
        <taxon>Dorylaimia</taxon>
        <taxon>Mermithida</taxon>
        <taxon>Mermithoidea</taxon>
        <taxon>Mermithidae</taxon>
        <taxon>Romanomermis</taxon>
    </lineage>
</organism>
<evidence type="ECO:0000313" key="3">
    <source>
        <dbReference type="WBParaSite" id="nRc.2.0.1.t11278-RA"/>
    </source>
</evidence>
<evidence type="ECO:0000256" key="1">
    <source>
        <dbReference type="SAM" id="MobiDB-lite"/>
    </source>
</evidence>
<reference evidence="3" key="1">
    <citation type="submission" date="2022-11" db="UniProtKB">
        <authorList>
            <consortium name="WormBaseParasite"/>
        </authorList>
    </citation>
    <scope>IDENTIFICATION</scope>
</reference>
<dbReference type="Gene3D" id="1.10.357.40">
    <property type="entry name" value="YbiA-like"/>
    <property type="match status" value="1"/>
</dbReference>
<dbReference type="InterPro" id="IPR037238">
    <property type="entry name" value="YbiA-like_sf"/>
</dbReference>
<keyword evidence="2" id="KW-1185">Reference proteome</keyword>
<feature type="region of interest" description="Disordered" evidence="1">
    <location>
        <begin position="88"/>
        <end position="109"/>
    </location>
</feature>
<protein>
    <submittedName>
        <fullName evidence="3">Uncharacterized protein</fullName>
    </submittedName>
</protein>
<dbReference type="Proteomes" id="UP000887565">
    <property type="component" value="Unplaced"/>
</dbReference>